<dbReference type="STRING" id="300112.A0A4V3S7K8"/>
<dbReference type="InterPro" id="IPR008967">
    <property type="entry name" value="p53-like_TF_DNA-bd_sf"/>
</dbReference>
<name>A0A4V3S7K8_9HYME</name>
<dbReference type="SUPFAM" id="SSF81296">
    <property type="entry name" value="E set domains"/>
    <property type="match status" value="1"/>
</dbReference>
<reference evidence="3 4" key="1">
    <citation type="journal article" date="2019" name="Philos. Trans. R. Soc. Lond., B, Biol. Sci.">
        <title>Ant behaviour and brain gene expression of defending hosts depend on the ecological success of the intruding social parasite.</title>
        <authorList>
            <person name="Kaur R."/>
            <person name="Stoldt M."/>
            <person name="Jongepier E."/>
            <person name="Feldmeyer B."/>
            <person name="Menzel F."/>
            <person name="Bornberg-Bauer E."/>
            <person name="Foitzik S."/>
        </authorList>
    </citation>
    <scope>NUCLEOTIDE SEQUENCE [LARGE SCALE GENOMIC DNA]</scope>
    <source>
        <tissue evidence="3">Whole body</tissue>
    </source>
</reference>
<dbReference type="GO" id="GO:0008063">
    <property type="term" value="P:Toll signaling pathway"/>
    <property type="evidence" value="ECO:0007669"/>
    <property type="project" value="UniProtKB-ARBA"/>
</dbReference>
<feature type="domain" description="RHD" evidence="2">
    <location>
        <begin position="128"/>
        <end position="284"/>
    </location>
</feature>
<dbReference type="AlphaFoldDB" id="A0A4V3S7K8"/>
<dbReference type="PANTHER" id="PTHR24169:SF25">
    <property type="entry name" value="DORSAL-RELATED IMMUNITY FACTOR DIF-RELATED"/>
    <property type="match status" value="1"/>
</dbReference>
<dbReference type="GO" id="GO:0000978">
    <property type="term" value="F:RNA polymerase II cis-regulatory region sequence-specific DNA binding"/>
    <property type="evidence" value="ECO:0007669"/>
    <property type="project" value="TreeGrafter"/>
</dbReference>
<accession>A0A4V3S7K8</accession>
<dbReference type="PRINTS" id="PR00057">
    <property type="entry name" value="NFKBTNSCPFCT"/>
</dbReference>
<dbReference type="GO" id="GO:0034097">
    <property type="term" value="P:response to cytokine"/>
    <property type="evidence" value="ECO:0007669"/>
    <property type="project" value="TreeGrafter"/>
</dbReference>
<sequence length="1121" mass="125394">IRGLYGPRLAQNNDWISVCVPSSRSFFPRDTCGAVFLDVSLPYERTERTAVVPGPRRQYVEIAFIFPVSRRYWLKYRSPLEHGNMDKAQFMERYNDISDGDINISDIIDVIQTTDPGSMATIAMDNEHVQPHVEILEQPASKALRFRYECEGRSAGSIPGINSVPENKTFPSIRIVGYTGRAMVVVSCVTKDAPYRPHPHNLVGKEACKQGVCTIEVPAGNMVISFSNLGIQCVKKKDIEEALRVRQELRVDPFRIFLEGQRGKFNKPLPPVVSEPIYDKKAMCDLVICKLSHCSASVAGGMDMILLCEKVAKEDIQVRFFEERDGQLLWEGYGDFQPTHVHKQTAIAFRTPSYRTQQVEQPVQVYIQLRRPSDGTTSEPLPFQMLPLGTGRPAFWSLRKAFARKKADYNTFSKILSTETALLANVTPKFSRNIDEFNNNDLDAKRPNDKISALRALNDLYNVKHHVDLCNGDLKALINSAQNVDQPAKSTVLDCENNEITIIPGRNAENNKEISKLYTFGDNNVEHNAFTADYKEGTIDAILYAKSNAQEGSTSASRNVDNSKGRSDWFDYSEIGKWVQKGQACLKEKTNETETKNETDGGNKSFNEFLSQVTELDQIYADTHNKLTQATTDTNVNPQMMDIDVCDNQTYTSLQMAMKNPIELFDITDDRKYEDVAVPKQDAEVPVASPTLTAKRDVMHEAEERLPPLPPKRIRKMPSMPLLPRPISAQTLTTSSPEAPNKNLPSLPGTLSKHARQGLFSKLFAKKNKKDKCSESDLIVSKDSDPSLNISYLLKSSVQDAVQSQIPRSSMTSVTSVKSLKLDDDDAPPYGADLTEAEHYALYTTMAPRATASEFDEMSFYYSLVEDDADSLRRKRQKLNNSSSSILFKHVAETEKHAGNQPISYNIVKAEPAEQMLPFGGPGTSTGGFTRLQPVRSSSQSHSSMQTLRPQVSPGRTPSPMEYSSYNPSLIQQQYQPNIQSLMQQPNMPITTDVQQFSYQTQLPQPDQSQLHQPEPNLLMLNKVTPNQGELQPLNNIGTTGAACLLDMDSQQYNFDWNSGDLADFGANLSANLSTGLSISDSIQPEANNTEENAMNDRISWINQELSDLNKMLKTKRENNG</sequence>
<dbReference type="GO" id="GO:0045087">
    <property type="term" value="P:innate immune response"/>
    <property type="evidence" value="ECO:0007669"/>
    <property type="project" value="TreeGrafter"/>
</dbReference>
<dbReference type="GO" id="GO:0038061">
    <property type="term" value="P:non-canonical NF-kappaB signal transduction"/>
    <property type="evidence" value="ECO:0007669"/>
    <property type="project" value="TreeGrafter"/>
</dbReference>
<dbReference type="PROSITE" id="PS50254">
    <property type="entry name" value="REL_2"/>
    <property type="match status" value="1"/>
</dbReference>
<dbReference type="CDD" id="cd01177">
    <property type="entry name" value="IPT_NFkappaB"/>
    <property type="match status" value="1"/>
</dbReference>
<feature type="region of interest" description="Disordered" evidence="1">
    <location>
        <begin position="921"/>
        <end position="960"/>
    </location>
</feature>
<evidence type="ECO:0000256" key="1">
    <source>
        <dbReference type="SAM" id="MobiDB-lite"/>
    </source>
</evidence>
<dbReference type="InterPro" id="IPR002909">
    <property type="entry name" value="IPT_dom"/>
</dbReference>
<dbReference type="InterPro" id="IPR030492">
    <property type="entry name" value="RHD_CS"/>
</dbReference>
<dbReference type="Pfam" id="PF00554">
    <property type="entry name" value="RHD_DNA_bind"/>
    <property type="match status" value="1"/>
</dbReference>
<dbReference type="InterPro" id="IPR000451">
    <property type="entry name" value="NFkB/Dor"/>
</dbReference>
<protein>
    <submittedName>
        <fullName evidence="3">Embryonic polarity protein dorsal</fullName>
    </submittedName>
</protein>
<feature type="compositionally biased region" description="Polar residues" evidence="1">
    <location>
        <begin position="945"/>
        <end position="960"/>
    </location>
</feature>
<dbReference type="Proteomes" id="UP000310200">
    <property type="component" value="Unassembled WGS sequence"/>
</dbReference>
<dbReference type="GO" id="GO:0002225">
    <property type="term" value="P:positive regulation of antimicrobial peptide production"/>
    <property type="evidence" value="ECO:0007669"/>
    <property type="project" value="UniProtKB-ARBA"/>
</dbReference>
<dbReference type="SUPFAM" id="SSF49417">
    <property type="entry name" value="p53-like transcription factors"/>
    <property type="match status" value="1"/>
</dbReference>
<keyword evidence="4" id="KW-1185">Reference proteome</keyword>
<dbReference type="InterPro" id="IPR033926">
    <property type="entry name" value="IPT_NFkappaB"/>
</dbReference>
<dbReference type="GO" id="GO:0005737">
    <property type="term" value="C:cytoplasm"/>
    <property type="evidence" value="ECO:0007669"/>
    <property type="project" value="InterPro"/>
</dbReference>
<dbReference type="PANTHER" id="PTHR24169">
    <property type="entry name" value="NUCLEAR FACTOR NF-KAPPA-B PROTEIN"/>
    <property type="match status" value="1"/>
</dbReference>
<evidence type="ECO:0000313" key="4">
    <source>
        <dbReference type="Proteomes" id="UP000310200"/>
    </source>
</evidence>
<dbReference type="GO" id="GO:0033554">
    <property type="term" value="P:cellular response to stress"/>
    <property type="evidence" value="ECO:0007669"/>
    <property type="project" value="TreeGrafter"/>
</dbReference>
<dbReference type="Gene3D" id="2.60.40.10">
    <property type="entry name" value="Immunoglobulins"/>
    <property type="match status" value="1"/>
</dbReference>
<dbReference type="InterPro" id="IPR032397">
    <property type="entry name" value="RHD_dimer"/>
</dbReference>
<dbReference type="InterPro" id="IPR011539">
    <property type="entry name" value="RHD_DNA_bind_dom"/>
</dbReference>
<dbReference type="FunFam" id="2.60.40.10:FF:000046">
    <property type="entry name" value="Nuclear factor NF-kappa-B p105 subunit"/>
    <property type="match status" value="1"/>
</dbReference>
<evidence type="ECO:0000259" key="2">
    <source>
        <dbReference type="PROSITE" id="PS50254"/>
    </source>
</evidence>
<comment type="caution">
    <text evidence="3">The sequence shown here is derived from an EMBL/GenBank/DDBJ whole genome shotgun (WGS) entry which is preliminary data.</text>
</comment>
<gene>
    <name evidence="3" type="ORF">DBV15_02959</name>
</gene>
<dbReference type="InterPro" id="IPR013783">
    <property type="entry name" value="Ig-like_fold"/>
</dbReference>
<dbReference type="Gene3D" id="2.60.40.340">
    <property type="entry name" value="Rel homology domain (RHD), DNA-binding domain"/>
    <property type="match status" value="1"/>
</dbReference>
<dbReference type="SMART" id="SM00429">
    <property type="entry name" value="IPT"/>
    <property type="match status" value="1"/>
</dbReference>
<dbReference type="PROSITE" id="PS01204">
    <property type="entry name" value="REL_1"/>
    <property type="match status" value="1"/>
</dbReference>
<dbReference type="GO" id="GO:0048935">
    <property type="term" value="P:peripheral nervous system neuron development"/>
    <property type="evidence" value="ECO:0007669"/>
    <property type="project" value="UniProtKB-ARBA"/>
</dbReference>
<dbReference type="Pfam" id="PF16179">
    <property type="entry name" value="RHD_dimer"/>
    <property type="match status" value="1"/>
</dbReference>
<dbReference type="EMBL" id="QBLH01003519">
    <property type="protein sequence ID" value="TGZ37724.1"/>
    <property type="molecule type" value="Genomic_DNA"/>
</dbReference>
<dbReference type="GO" id="GO:0007249">
    <property type="term" value="P:canonical NF-kappaB signal transduction"/>
    <property type="evidence" value="ECO:0007669"/>
    <property type="project" value="TreeGrafter"/>
</dbReference>
<dbReference type="GO" id="GO:0001228">
    <property type="term" value="F:DNA-binding transcription activator activity, RNA polymerase II-specific"/>
    <property type="evidence" value="ECO:0007669"/>
    <property type="project" value="UniProtKB-ARBA"/>
</dbReference>
<organism evidence="3 4">
    <name type="scientific">Temnothorax longispinosus</name>
    <dbReference type="NCBI Taxonomy" id="300112"/>
    <lineage>
        <taxon>Eukaryota</taxon>
        <taxon>Metazoa</taxon>
        <taxon>Ecdysozoa</taxon>
        <taxon>Arthropoda</taxon>
        <taxon>Hexapoda</taxon>
        <taxon>Insecta</taxon>
        <taxon>Pterygota</taxon>
        <taxon>Neoptera</taxon>
        <taxon>Endopterygota</taxon>
        <taxon>Hymenoptera</taxon>
        <taxon>Apocrita</taxon>
        <taxon>Aculeata</taxon>
        <taxon>Formicoidea</taxon>
        <taxon>Formicidae</taxon>
        <taxon>Myrmicinae</taxon>
        <taxon>Temnothorax</taxon>
    </lineage>
</organism>
<evidence type="ECO:0000313" key="3">
    <source>
        <dbReference type="EMBL" id="TGZ37724.1"/>
    </source>
</evidence>
<dbReference type="InterPro" id="IPR037059">
    <property type="entry name" value="RHD_DNA_bind_dom_sf"/>
</dbReference>
<dbReference type="InterPro" id="IPR014756">
    <property type="entry name" value="Ig_E-set"/>
</dbReference>
<feature type="non-terminal residue" evidence="3">
    <location>
        <position position="1"/>
    </location>
</feature>
<dbReference type="GO" id="GO:0035206">
    <property type="term" value="P:regulation of hemocyte proliferation"/>
    <property type="evidence" value="ECO:0007669"/>
    <property type="project" value="UniProtKB-ARBA"/>
</dbReference>
<proteinExistence type="predicted"/>
<dbReference type="GO" id="GO:0005654">
    <property type="term" value="C:nucleoplasm"/>
    <property type="evidence" value="ECO:0007669"/>
    <property type="project" value="UniProtKB-ARBA"/>
</dbReference>